<protein>
    <recommendedName>
        <fullName evidence="4">Homeobox domain-containing protein</fullName>
    </recommendedName>
</protein>
<feature type="region of interest" description="Disordered" evidence="1">
    <location>
        <begin position="186"/>
        <end position="217"/>
    </location>
</feature>
<organism evidence="2 3">
    <name type="scientific">Porites evermanni</name>
    <dbReference type="NCBI Taxonomy" id="104178"/>
    <lineage>
        <taxon>Eukaryota</taxon>
        <taxon>Metazoa</taxon>
        <taxon>Cnidaria</taxon>
        <taxon>Anthozoa</taxon>
        <taxon>Hexacorallia</taxon>
        <taxon>Scleractinia</taxon>
        <taxon>Fungiina</taxon>
        <taxon>Poritidae</taxon>
        <taxon>Porites</taxon>
    </lineage>
</organism>
<evidence type="ECO:0000313" key="2">
    <source>
        <dbReference type="EMBL" id="CAH3189808.1"/>
    </source>
</evidence>
<name>A0ABN8SE82_9CNID</name>
<proteinExistence type="predicted"/>
<feature type="region of interest" description="Disordered" evidence="1">
    <location>
        <begin position="110"/>
        <end position="157"/>
    </location>
</feature>
<evidence type="ECO:0000313" key="3">
    <source>
        <dbReference type="Proteomes" id="UP001159427"/>
    </source>
</evidence>
<evidence type="ECO:0000256" key="1">
    <source>
        <dbReference type="SAM" id="MobiDB-lite"/>
    </source>
</evidence>
<feature type="compositionally biased region" description="Low complexity" evidence="1">
    <location>
        <begin position="123"/>
        <end position="154"/>
    </location>
</feature>
<accession>A0ABN8SE82</accession>
<evidence type="ECO:0008006" key="4">
    <source>
        <dbReference type="Google" id="ProtNLM"/>
    </source>
</evidence>
<dbReference type="Proteomes" id="UP001159427">
    <property type="component" value="Unassembled WGS sequence"/>
</dbReference>
<comment type="caution">
    <text evidence="2">The sequence shown here is derived from an EMBL/GenBank/DDBJ whole genome shotgun (WGS) entry which is preliminary data.</text>
</comment>
<sequence>MEHQRNSDSSEIVGTDQDKLNLLKPGFALKIGGAKRTVFSLQQKEVMIEFHNRQANYGIRADPLACISAMRERGLEPLKESQIKSWWSTYHQKRKREMESMAGDIQNARRTLPARNANQPDPSSASGLTRSTGSSLPSSTPSSYPASTSTGAPTAPAPPSISLPVSLNTSSTPVFAVTIAPTAPSPALAPAAAPPATPSLPVRSNTTSASNTTPVMTPSVTGTDVGCGITEWLFPSIVSQSKVDGRNGSNACSFIALCFGSIYRQSSLPTPAVGQPLNRQWEAAVIEAIRTGNDFHDELFGGEGIDVAVEDAVSAIGDHCHISGIVQEYNVFGADPLNQYAAVVNLILQQKQSFHVLVVNDKTRIIIVDSNGTLIFFDSHIHGHHGALVARSDPYQGHQAQSFSNWVNDMLRKSHSVGLAICSLTTVGYF</sequence>
<feature type="compositionally biased region" description="Polar residues" evidence="1">
    <location>
        <begin position="202"/>
        <end position="217"/>
    </location>
</feature>
<dbReference type="EMBL" id="CALNXI010002663">
    <property type="protein sequence ID" value="CAH3189808.1"/>
    <property type="molecule type" value="Genomic_DNA"/>
</dbReference>
<keyword evidence="3" id="KW-1185">Reference proteome</keyword>
<gene>
    <name evidence="2" type="ORF">PEVE_00019777</name>
</gene>
<reference evidence="2 3" key="1">
    <citation type="submission" date="2022-05" db="EMBL/GenBank/DDBJ databases">
        <authorList>
            <consortium name="Genoscope - CEA"/>
            <person name="William W."/>
        </authorList>
    </citation>
    <scope>NUCLEOTIDE SEQUENCE [LARGE SCALE GENOMIC DNA]</scope>
</reference>